<name>A0ABX0LK98_9BURK</name>
<evidence type="ECO:0000313" key="1">
    <source>
        <dbReference type="EMBL" id="NHZ31999.1"/>
    </source>
</evidence>
<dbReference type="Proteomes" id="UP000785613">
    <property type="component" value="Unassembled WGS sequence"/>
</dbReference>
<accession>A0ABX0LK98</accession>
<gene>
    <name evidence="1" type="ORF">F0185_00095</name>
</gene>
<dbReference type="SUPFAM" id="SSF143469">
    <property type="entry name" value="ImmE5-like"/>
    <property type="match status" value="1"/>
</dbReference>
<organism evidence="1 2">
    <name type="scientific">Massilia rubra</name>
    <dbReference type="NCBI Taxonomy" id="2607910"/>
    <lineage>
        <taxon>Bacteria</taxon>
        <taxon>Pseudomonadati</taxon>
        <taxon>Pseudomonadota</taxon>
        <taxon>Betaproteobacteria</taxon>
        <taxon>Burkholderiales</taxon>
        <taxon>Oxalobacteraceae</taxon>
        <taxon>Telluria group</taxon>
        <taxon>Massilia</taxon>
    </lineage>
</organism>
<dbReference type="Gene3D" id="3.30.190.30">
    <property type="match status" value="1"/>
</dbReference>
<sequence>MNIDKSHLYESPDAFFESNGSINMRLSPRAAIQVCAEAARKGLVIARVEGGIWHAPGFESRLGCIWDGQDPPLDQEQASANNQEAARFIASQAQAHSAFILTAAPLAGWPHRASKLQYAD</sequence>
<dbReference type="Pfam" id="PF11480">
    <property type="entry name" value="ImmE5"/>
    <property type="match status" value="1"/>
</dbReference>
<reference evidence="1 2" key="1">
    <citation type="submission" date="2019-09" db="EMBL/GenBank/DDBJ databases">
        <title>Taxonomy of Antarctic Massilia spp.: description of Massilia rubra sp. nov., Massilia aquatica sp. nov., Massilia mucilaginosa sp. nov., Massilia frigida sp. nov. isolated from streams, lakes and regoliths.</title>
        <authorList>
            <person name="Holochova P."/>
            <person name="Sedlacek I."/>
            <person name="Kralova S."/>
            <person name="Maslanova I."/>
            <person name="Busse H.-J."/>
            <person name="Stankova E."/>
            <person name="Vrbovska V."/>
            <person name="Kovarovic V."/>
            <person name="Bartak M."/>
            <person name="Svec P."/>
            <person name="Pantucek R."/>
        </authorList>
    </citation>
    <scope>NUCLEOTIDE SEQUENCE [LARGE SCALE GENOMIC DNA]</scope>
    <source>
        <strain evidence="1 2">CCM 8692</strain>
    </source>
</reference>
<comment type="caution">
    <text evidence="1">The sequence shown here is derived from an EMBL/GenBank/DDBJ whole genome shotgun (WGS) entry which is preliminary data.</text>
</comment>
<keyword evidence="2" id="KW-1185">Reference proteome</keyword>
<evidence type="ECO:0000313" key="2">
    <source>
        <dbReference type="Proteomes" id="UP000785613"/>
    </source>
</evidence>
<dbReference type="InterPro" id="IPR020127">
    <property type="entry name" value="Colicin-E5_imm"/>
</dbReference>
<dbReference type="EMBL" id="VUYU01000001">
    <property type="protein sequence ID" value="NHZ31999.1"/>
    <property type="molecule type" value="Genomic_DNA"/>
</dbReference>
<dbReference type="RefSeq" id="WP_167220483.1">
    <property type="nucleotide sequence ID" value="NZ_VUYU01000001.1"/>
</dbReference>
<proteinExistence type="predicted"/>
<dbReference type="InterPro" id="IPR037234">
    <property type="entry name" value="ImmE5_sf"/>
</dbReference>
<protein>
    <submittedName>
        <fullName evidence="1">Colicin immunity protein</fullName>
    </submittedName>
</protein>